<proteinExistence type="predicted"/>
<dbReference type="HOGENOM" id="CLU_000445_81_14_9"/>
<evidence type="ECO:0000256" key="1">
    <source>
        <dbReference type="ARBA" id="ARBA00023015"/>
    </source>
</evidence>
<sequence>MNSKLQIQNSIDYIEKNLCENIKLSEIARQSHFSQFHFHRLFHKTVGTSVMDYVRKRRLSEAAMELAETDEKITNIAFKYQFSSEESFSRAFKKLYGASPRDYRNTSRKISRCGKAGTFIKGSNGSSSSNTTLCRAA</sequence>
<dbReference type="PANTHER" id="PTHR47504">
    <property type="entry name" value="RIGHT ORIGIN-BINDING PROTEIN"/>
    <property type="match status" value="1"/>
</dbReference>
<keyword evidence="3" id="KW-0804">Transcription</keyword>
<dbReference type="AlphaFoldDB" id="F6DQR9"/>
<dbReference type="PRINTS" id="PR00032">
    <property type="entry name" value="HTHARAC"/>
</dbReference>
<dbReference type="PANTHER" id="PTHR47504:SF5">
    <property type="entry name" value="RIGHT ORIGIN-BINDING PROTEIN"/>
    <property type="match status" value="1"/>
</dbReference>
<evidence type="ECO:0000256" key="2">
    <source>
        <dbReference type="ARBA" id="ARBA00023125"/>
    </source>
</evidence>
<organism evidence="5 6">
    <name type="scientific">Desulforamulus ruminis (strain ATCC 23193 / DSM 2154 / NCIMB 8452 / DL)</name>
    <name type="common">Desulfotomaculum ruminis</name>
    <dbReference type="NCBI Taxonomy" id="696281"/>
    <lineage>
        <taxon>Bacteria</taxon>
        <taxon>Bacillati</taxon>
        <taxon>Bacillota</taxon>
        <taxon>Clostridia</taxon>
        <taxon>Eubacteriales</taxon>
        <taxon>Peptococcaceae</taxon>
        <taxon>Desulforamulus</taxon>
    </lineage>
</organism>
<dbReference type="STRING" id="696281.Desru_3866"/>
<feature type="domain" description="HTH araC/xylS-type" evidence="4">
    <location>
        <begin position="8"/>
        <end position="106"/>
    </location>
</feature>
<dbReference type="SUPFAM" id="SSF46689">
    <property type="entry name" value="Homeodomain-like"/>
    <property type="match status" value="2"/>
</dbReference>
<keyword evidence="6" id="KW-1185">Reference proteome</keyword>
<reference evidence="5 6" key="2">
    <citation type="journal article" date="2012" name="Stand. Genomic Sci.">
        <title>Complete genome sequence of the sulfate-reducing firmicute Desulfotomaculum ruminis type strain (DL(T)).</title>
        <authorList>
            <person name="Spring S."/>
            <person name="Visser M."/>
            <person name="Lu M."/>
            <person name="Copeland A."/>
            <person name="Lapidus A."/>
            <person name="Lucas S."/>
            <person name="Cheng J.F."/>
            <person name="Han C."/>
            <person name="Tapia R."/>
            <person name="Goodwin L.A."/>
            <person name="Pitluck S."/>
            <person name="Ivanova N."/>
            <person name="Land M."/>
            <person name="Hauser L."/>
            <person name="Larimer F."/>
            <person name="Rohde M."/>
            <person name="Goker M."/>
            <person name="Detter J.C."/>
            <person name="Kyrpides N.C."/>
            <person name="Woyke T."/>
            <person name="Schaap P.J."/>
            <person name="Plugge C.M."/>
            <person name="Muyzer G."/>
            <person name="Kuever J."/>
            <person name="Pereira I.A."/>
            <person name="Parshina S.N."/>
            <person name="Bernier-Latmani R."/>
            <person name="Stams A.J."/>
            <person name="Klenk H.P."/>
        </authorList>
    </citation>
    <scope>NUCLEOTIDE SEQUENCE [LARGE SCALE GENOMIC DNA]</scope>
    <source>
        <strain evidence="6">ATCC 23193 / DSM 2154 / NCIB 8452 / DL</strain>
    </source>
</reference>
<dbReference type="Gene3D" id="1.10.10.60">
    <property type="entry name" value="Homeodomain-like"/>
    <property type="match status" value="2"/>
</dbReference>
<dbReference type="Pfam" id="PF12833">
    <property type="entry name" value="HTH_18"/>
    <property type="match status" value="1"/>
</dbReference>
<dbReference type="GO" id="GO:0043565">
    <property type="term" value="F:sequence-specific DNA binding"/>
    <property type="evidence" value="ECO:0007669"/>
    <property type="project" value="InterPro"/>
</dbReference>
<dbReference type="Proteomes" id="UP000009234">
    <property type="component" value="Chromosome"/>
</dbReference>
<keyword evidence="2" id="KW-0238">DNA-binding</keyword>
<gene>
    <name evidence="5" type="ordered locus">Desru_3866</name>
</gene>
<dbReference type="EMBL" id="CP002780">
    <property type="protein sequence ID" value="AEG62066.1"/>
    <property type="molecule type" value="Genomic_DNA"/>
</dbReference>
<dbReference type="InterPro" id="IPR018060">
    <property type="entry name" value="HTH_AraC"/>
</dbReference>
<protein>
    <submittedName>
        <fullName evidence="5">Helix-turn-helix-domain containing protein AraC type</fullName>
    </submittedName>
</protein>
<name>F6DQR9_DESRL</name>
<dbReference type="GO" id="GO:0003700">
    <property type="term" value="F:DNA-binding transcription factor activity"/>
    <property type="evidence" value="ECO:0007669"/>
    <property type="project" value="InterPro"/>
</dbReference>
<dbReference type="InterPro" id="IPR050959">
    <property type="entry name" value="MarA-like"/>
</dbReference>
<dbReference type="PROSITE" id="PS00041">
    <property type="entry name" value="HTH_ARAC_FAMILY_1"/>
    <property type="match status" value="1"/>
</dbReference>
<dbReference type="InterPro" id="IPR020449">
    <property type="entry name" value="Tscrpt_reg_AraC-type_HTH"/>
</dbReference>
<keyword evidence="1" id="KW-0805">Transcription regulation</keyword>
<dbReference type="RefSeq" id="WP_013843811.1">
    <property type="nucleotide sequence ID" value="NC_015589.1"/>
</dbReference>
<accession>F6DQR9</accession>
<dbReference type="InterPro" id="IPR018062">
    <property type="entry name" value="HTH_AraC-typ_CS"/>
</dbReference>
<dbReference type="eggNOG" id="COG2207">
    <property type="taxonomic scope" value="Bacteria"/>
</dbReference>
<evidence type="ECO:0000313" key="6">
    <source>
        <dbReference type="Proteomes" id="UP000009234"/>
    </source>
</evidence>
<dbReference type="PROSITE" id="PS01124">
    <property type="entry name" value="HTH_ARAC_FAMILY_2"/>
    <property type="match status" value="1"/>
</dbReference>
<dbReference type="InterPro" id="IPR009057">
    <property type="entry name" value="Homeodomain-like_sf"/>
</dbReference>
<dbReference type="SMART" id="SM00342">
    <property type="entry name" value="HTH_ARAC"/>
    <property type="match status" value="1"/>
</dbReference>
<dbReference type="KEGG" id="dru:Desru_3866"/>
<evidence type="ECO:0000256" key="3">
    <source>
        <dbReference type="ARBA" id="ARBA00023163"/>
    </source>
</evidence>
<evidence type="ECO:0000313" key="5">
    <source>
        <dbReference type="EMBL" id="AEG62066.1"/>
    </source>
</evidence>
<dbReference type="OrthoDB" id="45544at2"/>
<reference evidence="6" key="1">
    <citation type="submission" date="2011-05" db="EMBL/GenBank/DDBJ databases">
        <title>Complete sequence of Desulfotomaculum ruminis DSM 2154.</title>
        <authorList>
            <person name="Lucas S."/>
            <person name="Copeland A."/>
            <person name="Lapidus A."/>
            <person name="Cheng J.-F."/>
            <person name="Goodwin L."/>
            <person name="Pitluck S."/>
            <person name="Lu M."/>
            <person name="Detter J.C."/>
            <person name="Han C."/>
            <person name="Tapia R."/>
            <person name="Land M."/>
            <person name="Hauser L."/>
            <person name="Kyrpides N."/>
            <person name="Ivanova N."/>
            <person name="Mikhailova N."/>
            <person name="Pagani I."/>
            <person name="Stams A.J.M."/>
            <person name="Plugge C.M."/>
            <person name="Muyzer G."/>
            <person name="Kuever J."/>
            <person name="Parshina S.N."/>
            <person name="Ivanova A.E."/>
            <person name="Nazina T.N."/>
            <person name="Brambilla E."/>
            <person name="Spring S."/>
            <person name="Klenk H.-P."/>
            <person name="Woyke T."/>
        </authorList>
    </citation>
    <scope>NUCLEOTIDE SEQUENCE [LARGE SCALE GENOMIC DNA]</scope>
    <source>
        <strain evidence="6">ATCC 23193 / DSM 2154 / NCIB 8452 / DL</strain>
    </source>
</reference>
<evidence type="ECO:0000259" key="4">
    <source>
        <dbReference type="PROSITE" id="PS01124"/>
    </source>
</evidence>